<evidence type="ECO:0000256" key="7">
    <source>
        <dbReference type="ARBA" id="ARBA00023136"/>
    </source>
</evidence>
<comment type="caution">
    <text evidence="10">The sequence shown here is derived from an EMBL/GenBank/DDBJ whole genome shotgun (WGS) entry which is preliminary data.</text>
</comment>
<dbReference type="AlphaFoldDB" id="A0A5C5VQD6"/>
<evidence type="ECO:0000313" key="10">
    <source>
        <dbReference type="EMBL" id="TWT40155.1"/>
    </source>
</evidence>
<evidence type="ECO:0000313" key="11">
    <source>
        <dbReference type="Proteomes" id="UP000318995"/>
    </source>
</evidence>
<feature type="transmembrane region" description="Helical" evidence="8">
    <location>
        <begin position="166"/>
        <end position="195"/>
    </location>
</feature>
<comment type="subcellular location">
    <subcellularLocation>
        <location evidence="1">Cell membrane</location>
        <topology evidence="1">Multi-pass membrane protein</topology>
    </subcellularLocation>
</comment>
<feature type="domain" description="Glycosyltransferase RgtA/B/C/D-like" evidence="9">
    <location>
        <begin position="68"/>
        <end position="215"/>
    </location>
</feature>
<evidence type="ECO:0000256" key="1">
    <source>
        <dbReference type="ARBA" id="ARBA00004651"/>
    </source>
</evidence>
<keyword evidence="4" id="KW-0808">Transferase</keyword>
<dbReference type="InterPro" id="IPR038731">
    <property type="entry name" value="RgtA/B/C-like"/>
</dbReference>
<dbReference type="PANTHER" id="PTHR33908:SF11">
    <property type="entry name" value="MEMBRANE PROTEIN"/>
    <property type="match status" value="1"/>
</dbReference>
<feature type="transmembrane region" description="Helical" evidence="8">
    <location>
        <begin position="88"/>
        <end position="107"/>
    </location>
</feature>
<dbReference type="PANTHER" id="PTHR33908">
    <property type="entry name" value="MANNOSYLTRANSFERASE YKCB-RELATED"/>
    <property type="match status" value="1"/>
</dbReference>
<dbReference type="GO" id="GO:0016763">
    <property type="term" value="F:pentosyltransferase activity"/>
    <property type="evidence" value="ECO:0007669"/>
    <property type="project" value="TreeGrafter"/>
</dbReference>
<evidence type="ECO:0000256" key="5">
    <source>
        <dbReference type="ARBA" id="ARBA00022692"/>
    </source>
</evidence>
<evidence type="ECO:0000259" key="9">
    <source>
        <dbReference type="Pfam" id="PF13231"/>
    </source>
</evidence>
<dbReference type="Pfam" id="PF13231">
    <property type="entry name" value="PMT_2"/>
    <property type="match status" value="1"/>
</dbReference>
<reference evidence="10 11" key="1">
    <citation type="submission" date="2019-02" db="EMBL/GenBank/DDBJ databases">
        <title>Deep-cultivation of Planctomycetes and their phenomic and genomic characterization uncovers novel biology.</title>
        <authorList>
            <person name="Wiegand S."/>
            <person name="Jogler M."/>
            <person name="Boedeker C."/>
            <person name="Pinto D."/>
            <person name="Vollmers J."/>
            <person name="Rivas-Marin E."/>
            <person name="Kohn T."/>
            <person name="Peeters S.H."/>
            <person name="Heuer A."/>
            <person name="Rast P."/>
            <person name="Oberbeckmann S."/>
            <person name="Bunk B."/>
            <person name="Jeske O."/>
            <person name="Meyerdierks A."/>
            <person name="Storesund J.E."/>
            <person name="Kallscheuer N."/>
            <person name="Luecker S."/>
            <person name="Lage O.M."/>
            <person name="Pohl T."/>
            <person name="Merkel B.J."/>
            <person name="Hornburger P."/>
            <person name="Mueller R.-W."/>
            <person name="Bruemmer F."/>
            <person name="Labrenz M."/>
            <person name="Spormann A.M."/>
            <person name="Op Den Camp H."/>
            <person name="Overmann J."/>
            <person name="Amann R."/>
            <person name="Jetten M.S.M."/>
            <person name="Mascher T."/>
            <person name="Medema M.H."/>
            <person name="Devos D.P."/>
            <person name="Kaster A.-K."/>
            <person name="Ovreas L."/>
            <person name="Rohde M."/>
            <person name="Galperin M.Y."/>
            <person name="Jogler C."/>
        </authorList>
    </citation>
    <scope>NUCLEOTIDE SEQUENCE [LARGE SCALE GENOMIC DNA]</scope>
    <source>
        <strain evidence="10 11">Pla111</strain>
    </source>
</reference>
<accession>A0A5C5VQD6</accession>
<feature type="transmembrane region" description="Helical" evidence="8">
    <location>
        <begin position="334"/>
        <end position="354"/>
    </location>
</feature>
<sequence length="513" mass="56625">MTTTPPPSSESRLSATRFWWLVGLIMLLALGWRAYRLSEPAFDHDEVYELTQRTTDLSVLVRRHDGFPPLYRWLVALVRETLGTDASLRWFSLVCGVLTVPLVALLGRRLVGPQTGLVAAIGLAISANHVLLSQHGRGYALLVLLATAMLLTAWRLRASDRWRDWFAFLVVSWLGVATHYYVGLLLVLLGGLLLIEKRGFARMRALAAAGVLALAGLPLVECLRVDLAETGEFHHEVSFDKEAYAFSYLWLGTGNTLGPSVSWLRETVSGGRKSAAVLATAPWACLLFVPAAYLFANGWRRLAQQDRRWMAVLLLAPPPLTAMAAAASPTGYNYRYLVWMLVPLIVVLAAGVTVRGRSGLTWLAVGLLIALSLGATLNRHFDPAHRENDFHEVTRLIAREDVTGESPAVIAAPLYFGRAVLYELPASWPAARVTAHPSGQQDWEVALPRFAERVGERQEVWLVTQWFPVGHPQRAVCDALVKRLDAELVGRVSSTVMVYRLSVDRLGSIEAAD</sequence>
<keyword evidence="6 8" id="KW-1133">Transmembrane helix</keyword>
<dbReference type="GO" id="GO:0005886">
    <property type="term" value="C:plasma membrane"/>
    <property type="evidence" value="ECO:0007669"/>
    <property type="project" value="UniProtKB-SubCell"/>
</dbReference>
<proteinExistence type="predicted"/>
<protein>
    <recommendedName>
        <fullName evidence="9">Glycosyltransferase RgtA/B/C/D-like domain-containing protein</fullName>
    </recommendedName>
</protein>
<dbReference type="Proteomes" id="UP000318995">
    <property type="component" value="Unassembled WGS sequence"/>
</dbReference>
<feature type="transmembrane region" description="Helical" evidence="8">
    <location>
        <begin position="308"/>
        <end position="327"/>
    </location>
</feature>
<feature type="transmembrane region" description="Helical" evidence="8">
    <location>
        <begin position="18"/>
        <end position="35"/>
    </location>
</feature>
<evidence type="ECO:0000256" key="4">
    <source>
        <dbReference type="ARBA" id="ARBA00022679"/>
    </source>
</evidence>
<keyword evidence="3" id="KW-0328">Glycosyltransferase</keyword>
<keyword evidence="7 8" id="KW-0472">Membrane</keyword>
<feature type="transmembrane region" description="Helical" evidence="8">
    <location>
        <begin position="360"/>
        <end position="377"/>
    </location>
</feature>
<evidence type="ECO:0000256" key="8">
    <source>
        <dbReference type="SAM" id="Phobius"/>
    </source>
</evidence>
<keyword evidence="2" id="KW-1003">Cell membrane</keyword>
<keyword evidence="5 8" id="KW-0812">Transmembrane</keyword>
<feature type="transmembrane region" description="Helical" evidence="8">
    <location>
        <begin position="114"/>
        <end position="132"/>
    </location>
</feature>
<name>A0A5C5VQD6_9BACT</name>
<feature type="transmembrane region" description="Helical" evidence="8">
    <location>
        <begin position="138"/>
        <end position="154"/>
    </location>
</feature>
<dbReference type="EMBL" id="SJPH01000013">
    <property type="protein sequence ID" value="TWT40155.1"/>
    <property type="molecule type" value="Genomic_DNA"/>
</dbReference>
<organism evidence="10 11">
    <name type="scientific">Botrimarina hoheduenensis</name>
    <dbReference type="NCBI Taxonomy" id="2528000"/>
    <lineage>
        <taxon>Bacteria</taxon>
        <taxon>Pseudomonadati</taxon>
        <taxon>Planctomycetota</taxon>
        <taxon>Planctomycetia</taxon>
        <taxon>Pirellulales</taxon>
        <taxon>Lacipirellulaceae</taxon>
        <taxon>Botrimarina</taxon>
    </lineage>
</organism>
<keyword evidence="11" id="KW-1185">Reference proteome</keyword>
<feature type="transmembrane region" description="Helical" evidence="8">
    <location>
        <begin position="275"/>
        <end position="296"/>
    </location>
</feature>
<evidence type="ECO:0000256" key="3">
    <source>
        <dbReference type="ARBA" id="ARBA00022676"/>
    </source>
</evidence>
<evidence type="ECO:0000256" key="6">
    <source>
        <dbReference type="ARBA" id="ARBA00022989"/>
    </source>
</evidence>
<dbReference type="OrthoDB" id="255507at2"/>
<evidence type="ECO:0000256" key="2">
    <source>
        <dbReference type="ARBA" id="ARBA00022475"/>
    </source>
</evidence>
<dbReference type="InterPro" id="IPR050297">
    <property type="entry name" value="LipidA_mod_glycosyltrf_83"/>
</dbReference>
<dbReference type="GO" id="GO:0009103">
    <property type="term" value="P:lipopolysaccharide biosynthetic process"/>
    <property type="evidence" value="ECO:0007669"/>
    <property type="project" value="UniProtKB-ARBA"/>
</dbReference>
<gene>
    <name evidence="10" type="ORF">Pla111_34190</name>
</gene>